<dbReference type="EMBL" id="JQHM01000001">
    <property type="protein sequence ID" value="KFX07050.1"/>
    <property type="molecule type" value="Genomic_DNA"/>
</dbReference>
<proteinExistence type="predicted"/>
<reference evidence="1 2" key="1">
    <citation type="submission" date="2014-08" db="EMBL/GenBank/DDBJ databases">
        <title>Genome sequences of NCPPB Pectobacterium isolates.</title>
        <authorList>
            <person name="Glover R.H."/>
            <person name="Sapp M."/>
            <person name="Elphinstone J."/>
        </authorList>
    </citation>
    <scope>NUCLEOTIDE SEQUENCE [LARGE SCALE GENOMIC DNA]</scope>
    <source>
        <strain evidence="1 2">NCPPB 2795</strain>
    </source>
</reference>
<dbReference type="Proteomes" id="UP000032874">
    <property type="component" value="Unassembled WGS sequence"/>
</dbReference>
<evidence type="ECO:0000313" key="1">
    <source>
        <dbReference type="EMBL" id="KFX07050.1"/>
    </source>
</evidence>
<protein>
    <recommendedName>
        <fullName evidence="3">TIGR02453 family protein</fullName>
    </recommendedName>
</protein>
<dbReference type="InterPro" id="IPR012808">
    <property type="entry name" value="CHP02453"/>
</dbReference>
<gene>
    <name evidence="1" type="ORF">KP22_02880</name>
</gene>
<comment type="caution">
    <text evidence="1">The sequence shown here is derived from an EMBL/GenBank/DDBJ whole genome shotgun (WGS) entry which is preliminary data.</text>
</comment>
<organism evidence="1 2">
    <name type="scientific">Pectobacterium betavasculorum</name>
    <dbReference type="NCBI Taxonomy" id="55207"/>
    <lineage>
        <taxon>Bacteria</taxon>
        <taxon>Pseudomonadati</taxon>
        <taxon>Pseudomonadota</taxon>
        <taxon>Gammaproteobacteria</taxon>
        <taxon>Enterobacterales</taxon>
        <taxon>Pectobacteriaceae</taxon>
        <taxon>Pectobacterium</taxon>
    </lineage>
</organism>
<dbReference type="eggNOG" id="COG5587">
    <property type="taxonomic scope" value="Bacteria"/>
</dbReference>
<name>A0A093RW72_9GAMM</name>
<dbReference type="PANTHER" id="PTHR36452">
    <property type="entry name" value="CHROMOSOME 12, WHOLE GENOME SHOTGUN SEQUENCE"/>
    <property type="match status" value="1"/>
</dbReference>
<dbReference type="Pfam" id="PF09365">
    <property type="entry name" value="DUF2461"/>
    <property type="match status" value="1"/>
</dbReference>
<evidence type="ECO:0008006" key="3">
    <source>
        <dbReference type="Google" id="ProtNLM"/>
    </source>
</evidence>
<evidence type="ECO:0000313" key="2">
    <source>
        <dbReference type="Proteomes" id="UP000032874"/>
    </source>
</evidence>
<dbReference type="PIRSF" id="PIRSF028451">
    <property type="entry name" value="UCP028451"/>
    <property type="match status" value="1"/>
</dbReference>
<sequence>MKSTSPIFTGFTKESLTFLSKVKEENSKDWYDENKASYNKILLEPFQNLVVSLSPTIQEIDPIIEIRPDIGKTISRLYRDTRFSKDKSRYRDRMWLVFKRPQKEWIDSPVYFFEIRPHSFYYGLGYYAASRDTMDRVREHILNKEQTFLQATRPLLSQFELSGESYKRSLKPDLPDEIATWYNRKSFSVMVENPNIPDLFNKQLATTLRDAFILLAPLYAFLVNVEEEKRAAASPLHHLIR</sequence>
<dbReference type="InterPro" id="IPR015996">
    <property type="entry name" value="UCP028451"/>
</dbReference>
<dbReference type="AlphaFoldDB" id="A0A093RW72"/>
<dbReference type="PANTHER" id="PTHR36452:SF1">
    <property type="entry name" value="DUF2461 DOMAIN-CONTAINING PROTEIN"/>
    <property type="match status" value="1"/>
</dbReference>
<accession>A0A093RW72</accession>
<dbReference type="NCBIfam" id="TIGR02453">
    <property type="entry name" value="TIGR02453 family protein"/>
    <property type="match status" value="1"/>
</dbReference>
<dbReference type="RefSeq" id="WP_039322256.1">
    <property type="nucleotide sequence ID" value="NZ_JAODTE010000001.1"/>
</dbReference>